<sequence>MPQVQVQASGTMDCAEMAHSGNADAQMQPEVEGGPCGKTLECLIAMNCIPPIALAEPAAADAPFHAIGAPYQPHGIAWLNGAPLPPESPPPQPALTA</sequence>
<protein>
    <submittedName>
        <fullName evidence="1">Uncharacterized protein</fullName>
    </submittedName>
</protein>
<reference evidence="1 2" key="1">
    <citation type="submission" date="2024-02" db="EMBL/GenBank/DDBJ databases">
        <title>The whole genome sequence of five bacterial samples isolated from Abu Dhabi Sabkha-shore region.</title>
        <authorList>
            <person name="Sudalaimuthuasari N."/>
            <person name="Sarfraz B."/>
            <person name="Tuyisabe J.D."/>
            <person name="Mugisha Ntwali L.D.M."/>
            <person name="Ali A.I.A.A."/>
            <person name="Almansoori S.Z.A."/>
            <person name="Alajami H.S.A."/>
            <person name="Almeqbaali A.A.S."/>
            <person name="Kundu B."/>
            <person name="Saeed E.E."/>
            <person name="Sukumarinath V."/>
            <person name="Mishra A.K."/>
            <person name="Hazzouri K.M."/>
            <person name="Almaskari R."/>
            <person name="Sharma A.K."/>
            <person name="Amiri K.M.A."/>
        </authorList>
    </citation>
    <scope>NUCLEOTIDE SEQUENCE [LARGE SCALE GENOMIC DNA]</scope>
    <source>
        <strain evidence="2">kcgeb_sd</strain>
    </source>
</reference>
<evidence type="ECO:0000313" key="2">
    <source>
        <dbReference type="Proteomes" id="UP001335183"/>
    </source>
</evidence>
<gene>
    <name evidence="1" type="ORF">V5F89_04150</name>
</gene>
<dbReference type="EMBL" id="CP144918">
    <property type="protein sequence ID" value="WWA48106.1"/>
    <property type="molecule type" value="Genomic_DNA"/>
</dbReference>
<dbReference type="RefSeq" id="WP_338446992.1">
    <property type="nucleotide sequence ID" value="NZ_CP144918.1"/>
</dbReference>
<evidence type="ECO:0000313" key="1">
    <source>
        <dbReference type="EMBL" id="WWA48106.1"/>
    </source>
</evidence>
<organism evidence="1 2">
    <name type="scientific">Pelagerythrobacter marensis</name>
    <dbReference type="NCBI Taxonomy" id="543877"/>
    <lineage>
        <taxon>Bacteria</taxon>
        <taxon>Pseudomonadati</taxon>
        <taxon>Pseudomonadota</taxon>
        <taxon>Alphaproteobacteria</taxon>
        <taxon>Sphingomonadales</taxon>
        <taxon>Erythrobacteraceae</taxon>
        <taxon>Pelagerythrobacter</taxon>
    </lineage>
</organism>
<proteinExistence type="predicted"/>
<keyword evidence="2" id="KW-1185">Reference proteome</keyword>
<name>A0ABZ2DA61_9SPHN</name>
<accession>A0ABZ2DA61</accession>
<dbReference type="Proteomes" id="UP001335183">
    <property type="component" value="Chromosome"/>
</dbReference>